<evidence type="ECO:0000256" key="1">
    <source>
        <dbReference type="SAM" id="MobiDB-lite"/>
    </source>
</evidence>
<dbReference type="InterPro" id="IPR025339">
    <property type="entry name" value="DUF4245"/>
</dbReference>
<evidence type="ECO:0000313" key="3">
    <source>
        <dbReference type="EMBL" id="SJN29169.1"/>
    </source>
</evidence>
<keyword evidence="2" id="KW-0812">Transmembrane</keyword>
<name>A0A1R4JB11_9MICO</name>
<dbReference type="AlphaFoldDB" id="A0A1R4JB11"/>
<dbReference type="EMBL" id="FUKO01000019">
    <property type="protein sequence ID" value="SJN29169.1"/>
    <property type="molecule type" value="Genomic_DNA"/>
</dbReference>
<reference evidence="3 4" key="1">
    <citation type="submission" date="2017-02" db="EMBL/GenBank/DDBJ databases">
        <authorList>
            <person name="Peterson S.W."/>
        </authorList>
    </citation>
    <scope>NUCLEOTIDE SEQUENCE [LARGE SCALE GENOMIC DNA]</scope>
    <source>
        <strain evidence="3 4">B Mb 05.01</strain>
    </source>
</reference>
<keyword evidence="2" id="KW-1133">Transmembrane helix</keyword>
<feature type="transmembrane region" description="Helical" evidence="2">
    <location>
        <begin position="37"/>
        <end position="58"/>
    </location>
</feature>
<dbReference type="Proteomes" id="UP000196320">
    <property type="component" value="Unassembled WGS sequence"/>
</dbReference>
<sequence length="213" mass="22684">MSKQPRVVAGLGRPETTQETAARKAESSRIYRSSQTFRNLIAALIATVAVVAIIVFAVPRGEPTEQPAIDVAKIAADVESSSQRPVVVPDLDDFWRVNAAGLEGGAPTVWNITLAPSAERERGFIRVAQAFDADVSWAPFMLGGLAPTGTETIDGRAWDVFDLGDRGTANVSYALGTQAGSDYVLLYGSRSAESTRELAESLSGQINDVEDAE</sequence>
<evidence type="ECO:0000313" key="4">
    <source>
        <dbReference type="Proteomes" id="UP000196320"/>
    </source>
</evidence>
<dbReference type="OrthoDB" id="4801970at2"/>
<protein>
    <submittedName>
        <fullName evidence="3">Putative secreted protein</fullName>
    </submittedName>
</protein>
<accession>A0A1R4JB11</accession>
<proteinExistence type="predicted"/>
<dbReference type="RefSeq" id="WP_087130610.1">
    <property type="nucleotide sequence ID" value="NZ_FUKO01000019.1"/>
</dbReference>
<evidence type="ECO:0000256" key="2">
    <source>
        <dbReference type="SAM" id="Phobius"/>
    </source>
</evidence>
<keyword evidence="4" id="KW-1185">Reference proteome</keyword>
<dbReference type="Pfam" id="PF14030">
    <property type="entry name" value="DUF4245"/>
    <property type="match status" value="1"/>
</dbReference>
<gene>
    <name evidence="3" type="ORF">FM104_06390</name>
</gene>
<keyword evidence="2" id="KW-0472">Membrane</keyword>
<organism evidence="3 4">
    <name type="scientific">Microbacterium esteraromaticum</name>
    <dbReference type="NCBI Taxonomy" id="57043"/>
    <lineage>
        <taxon>Bacteria</taxon>
        <taxon>Bacillati</taxon>
        <taxon>Actinomycetota</taxon>
        <taxon>Actinomycetes</taxon>
        <taxon>Micrococcales</taxon>
        <taxon>Microbacteriaceae</taxon>
        <taxon>Microbacterium</taxon>
    </lineage>
</organism>
<feature type="region of interest" description="Disordered" evidence="1">
    <location>
        <begin position="1"/>
        <end position="23"/>
    </location>
</feature>